<dbReference type="InterPro" id="IPR034032">
    <property type="entry name" value="Zn_MMP-like_bac"/>
</dbReference>
<evidence type="ECO:0000259" key="3">
    <source>
        <dbReference type="Pfam" id="PF17148"/>
    </source>
</evidence>
<dbReference type="PANTHER" id="PTHR38478">
    <property type="entry name" value="PEPTIDASE M1A AND M12B"/>
    <property type="match status" value="1"/>
</dbReference>
<dbReference type="GO" id="GO:0008237">
    <property type="term" value="F:metallopeptidase activity"/>
    <property type="evidence" value="ECO:0007669"/>
    <property type="project" value="InterPro"/>
</dbReference>
<protein>
    <submittedName>
        <fullName evidence="5">Uncharacterized protein</fullName>
    </submittedName>
</protein>
<dbReference type="RefSeq" id="WP_302585195.1">
    <property type="nucleotide sequence ID" value="NZ_CACRUT010000015.1"/>
</dbReference>
<keyword evidence="1" id="KW-0732">Signal</keyword>
<dbReference type="AlphaFoldDB" id="A0A6N3DTR9"/>
<dbReference type="InterPro" id="IPR024079">
    <property type="entry name" value="MetalloPept_cat_dom_sf"/>
</dbReference>
<evidence type="ECO:0000259" key="4">
    <source>
        <dbReference type="Pfam" id="PF17162"/>
    </source>
</evidence>
<feature type="domain" description="DUF5118" evidence="4">
    <location>
        <begin position="49"/>
        <end position="97"/>
    </location>
</feature>
<feature type="domain" description="DUF5117" evidence="3">
    <location>
        <begin position="109"/>
        <end position="293"/>
    </location>
</feature>
<feature type="domain" description="EcxA zinc-binding" evidence="2">
    <location>
        <begin position="424"/>
        <end position="741"/>
    </location>
</feature>
<dbReference type="InterPro" id="IPR032534">
    <property type="entry name" value="EcxA_zinc-bd"/>
</dbReference>
<dbReference type="SUPFAM" id="SSF55486">
    <property type="entry name" value="Metalloproteases ('zincins'), catalytic domain"/>
    <property type="match status" value="1"/>
</dbReference>
<feature type="chain" id="PRO_5026874464" evidence="1">
    <location>
        <begin position="20"/>
        <end position="868"/>
    </location>
</feature>
<dbReference type="Pfam" id="PF16313">
    <property type="entry name" value="DUF4953"/>
    <property type="match status" value="1"/>
</dbReference>
<dbReference type="InterPro" id="IPR033413">
    <property type="entry name" value="DUF5117"/>
</dbReference>
<dbReference type="EMBL" id="CACRUT010000015">
    <property type="protein sequence ID" value="VYU31114.1"/>
    <property type="molecule type" value="Genomic_DNA"/>
</dbReference>
<feature type="signal peptide" evidence="1">
    <location>
        <begin position="1"/>
        <end position="19"/>
    </location>
</feature>
<dbReference type="Pfam" id="PF17162">
    <property type="entry name" value="DUF5118"/>
    <property type="match status" value="1"/>
</dbReference>
<evidence type="ECO:0000313" key="5">
    <source>
        <dbReference type="EMBL" id="VYU31114.1"/>
    </source>
</evidence>
<dbReference type="PANTHER" id="PTHR38478:SF1">
    <property type="entry name" value="ZINC DEPENDENT METALLOPROTEASE DOMAIN LIPOPROTEIN"/>
    <property type="match status" value="1"/>
</dbReference>
<sequence length="868" mass="97981">MRKNIIWISLFSFAMTTIAESSIASVNTGIFPLLAKNRKKAEPKDSVASDYKKLTGRDSVALKGIANIIKKNGSFYLEFPTRLLGREFLVTNRLQKVPLELNEAGVNKGINYENQVVTFEWQREGKKLCIRQQRLTPEVPVTDALASSVADNYINPLIASLKIEAVAPDSSTVVVKIDELFNGKQTGLNDVFNNINLGTSANADLSRILDIKAFESNITATSELTTIVREGMSKVNVTVVVSSSLSLLPETPMRGRKESRKVGYFTTHRLSYSDRQQELETRRYITRWRLEPSDEAAYLRGELTSPKKPITFYIDPATPKQLRPYIRKGILDWNTAFEQAGFKDAVRVEEYTDSMAAEGDDLKYSLFTYAASDKSNAMGPSVIDPRTGEIIEADIIWWHNVVSLLREWIVVQTGAVNPAVRNPELPDSLMGDAARFVACHEVGHSLGLKHNMIASWAYPTDSLRSPEFMSRVGGTASSIMDYARFNYVAQPEDHVPYVSPHIGPYDRFAIEWGYRWYPDEETEKRQLRALLDSHTEKIYKYGEEQSPREAVDPRSLSEDLGDNAMKSAGYGIENLKRIVPEIVEWTTTGEEGQTYKNAAKLYAGAVFQWGLYPYHVMANVGGIYLESTEVGDGQKTYTFVEKEKQKEAVQFLLDQYITYPAWLFDTSVSDYTYILKETPLGTLEQSPNAMYKNTLNYLLWDLLDNKRMVRMFENEFQNGEKAFTPVEMVDMLHKHIFKPTMAGKKLDVMTRNLQKSFVDALITAAAEEEGVKINKRLHAPLPALNTTALPCNAHGCSSAMNGDNRNARLIDMYSTQINRVSDAISVKRGELMSILQLLKNKRNISDPATRFHYEDMILRIQTALGLTK</sequence>
<evidence type="ECO:0000256" key="1">
    <source>
        <dbReference type="SAM" id="SignalP"/>
    </source>
</evidence>
<organism evidence="5">
    <name type="scientific">Paraprevotella clara</name>
    <dbReference type="NCBI Taxonomy" id="454154"/>
    <lineage>
        <taxon>Bacteria</taxon>
        <taxon>Pseudomonadati</taxon>
        <taxon>Bacteroidota</taxon>
        <taxon>Bacteroidia</taxon>
        <taxon>Bacteroidales</taxon>
        <taxon>Prevotellaceae</taxon>
        <taxon>Paraprevotella</taxon>
    </lineage>
</organism>
<dbReference type="Gene3D" id="3.40.390.10">
    <property type="entry name" value="Collagenase (Catalytic Domain)"/>
    <property type="match status" value="1"/>
</dbReference>
<dbReference type="Pfam" id="PF17148">
    <property type="entry name" value="DUF5117"/>
    <property type="match status" value="1"/>
</dbReference>
<evidence type="ECO:0000259" key="2">
    <source>
        <dbReference type="Pfam" id="PF16313"/>
    </source>
</evidence>
<reference evidence="5" key="1">
    <citation type="submission" date="2019-11" db="EMBL/GenBank/DDBJ databases">
        <authorList>
            <person name="Feng L."/>
        </authorList>
    </citation>
    <scope>NUCLEOTIDE SEQUENCE</scope>
    <source>
        <strain evidence="5">PclaraLFYP37</strain>
    </source>
</reference>
<accession>A0A6N3DTR9</accession>
<dbReference type="InterPro" id="IPR033428">
    <property type="entry name" value="DUF5118"/>
</dbReference>
<proteinExistence type="predicted"/>
<dbReference type="CDD" id="cd04276">
    <property type="entry name" value="ZnMc_MMP_like_2"/>
    <property type="match status" value="1"/>
</dbReference>
<gene>
    <name evidence="5" type="ORF">PCLFYP37_02477</name>
</gene>
<name>A0A6N3DTR9_9BACT</name>